<sequence length="150" mass="16484">MRATASIILTSIVLAIVGPAMSVAIPSDPLLSKRAPGSGYRVDAYQYGDCTGFILGSHVGPSSSVLQEFLSQANCVKIVRKVPRGCTLFLPHRANIQKYPGPLKDDPSNAYTSLFNMSVSPLIVYELQMGWMISMERARIWAEVLDKFLY</sequence>
<organism evidence="2 3">
    <name type="scientific">Lentinula aff. detonsa</name>
    <dbReference type="NCBI Taxonomy" id="2804958"/>
    <lineage>
        <taxon>Eukaryota</taxon>
        <taxon>Fungi</taxon>
        <taxon>Dikarya</taxon>
        <taxon>Basidiomycota</taxon>
        <taxon>Agaricomycotina</taxon>
        <taxon>Agaricomycetes</taxon>
        <taxon>Agaricomycetidae</taxon>
        <taxon>Agaricales</taxon>
        <taxon>Marasmiineae</taxon>
        <taxon>Omphalotaceae</taxon>
        <taxon>Lentinula</taxon>
    </lineage>
</organism>
<evidence type="ECO:0000256" key="1">
    <source>
        <dbReference type="SAM" id="SignalP"/>
    </source>
</evidence>
<evidence type="ECO:0000313" key="3">
    <source>
        <dbReference type="Proteomes" id="UP001163798"/>
    </source>
</evidence>
<gene>
    <name evidence="2" type="ORF">GGU10DRAFT_386406</name>
</gene>
<dbReference type="AlphaFoldDB" id="A0AA38KH32"/>
<feature type="chain" id="PRO_5041211260" evidence="1">
    <location>
        <begin position="23"/>
        <end position="150"/>
    </location>
</feature>
<feature type="signal peptide" evidence="1">
    <location>
        <begin position="1"/>
        <end position="22"/>
    </location>
</feature>
<dbReference type="EMBL" id="MU793307">
    <property type="protein sequence ID" value="KAJ3786731.1"/>
    <property type="molecule type" value="Genomic_DNA"/>
</dbReference>
<accession>A0AA38KH32</accession>
<keyword evidence="1" id="KW-0732">Signal</keyword>
<evidence type="ECO:0000313" key="2">
    <source>
        <dbReference type="EMBL" id="KAJ3786731.1"/>
    </source>
</evidence>
<dbReference type="Proteomes" id="UP001163798">
    <property type="component" value="Unassembled WGS sequence"/>
</dbReference>
<keyword evidence="3" id="KW-1185">Reference proteome</keyword>
<comment type="caution">
    <text evidence="2">The sequence shown here is derived from an EMBL/GenBank/DDBJ whole genome shotgun (WGS) entry which is preliminary data.</text>
</comment>
<name>A0AA38KH32_9AGAR</name>
<proteinExistence type="predicted"/>
<reference evidence="2" key="1">
    <citation type="submission" date="2022-08" db="EMBL/GenBank/DDBJ databases">
        <authorList>
            <consortium name="DOE Joint Genome Institute"/>
            <person name="Min B."/>
            <person name="Riley R."/>
            <person name="Sierra-Patev S."/>
            <person name="Naranjo-Ortiz M."/>
            <person name="Looney B."/>
            <person name="Konkel Z."/>
            <person name="Slot J.C."/>
            <person name="Sakamoto Y."/>
            <person name="Steenwyk J.L."/>
            <person name="Rokas A."/>
            <person name="Carro J."/>
            <person name="Camarero S."/>
            <person name="Ferreira P."/>
            <person name="Molpeceres G."/>
            <person name="Ruiz-Duenas F.J."/>
            <person name="Serrano A."/>
            <person name="Henrissat B."/>
            <person name="Drula E."/>
            <person name="Hughes K.W."/>
            <person name="Mata J.L."/>
            <person name="Ishikawa N.K."/>
            <person name="Vargas-Isla R."/>
            <person name="Ushijima S."/>
            <person name="Smith C.A."/>
            <person name="Ahrendt S."/>
            <person name="Andreopoulos W."/>
            <person name="He G."/>
            <person name="Labutti K."/>
            <person name="Lipzen A."/>
            <person name="Ng V."/>
            <person name="Sandor L."/>
            <person name="Barry K."/>
            <person name="Martinez A.T."/>
            <person name="Xiao Y."/>
            <person name="Gibbons J.G."/>
            <person name="Terashima K."/>
            <person name="Hibbett D.S."/>
            <person name="Grigoriev I.V."/>
        </authorList>
    </citation>
    <scope>NUCLEOTIDE SEQUENCE</scope>
    <source>
        <strain evidence="2">TFB10291</strain>
    </source>
</reference>
<protein>
    <submittedName>
        <fullName evidence="2">Uncharacterized protein</fullName>
    </submittedName>
</protein>